<feature type="compositionally biased region" description="Polar residues" evidence="9">
    <location>
        <begin position="2594"/>
        <end position="2608"/>
    </location>
</feature>
<gene>
    <name evidence="11" type="primary">ARK3</name>
    <name evidence="11" type="ORF">PRELSG_1113700</name>
</gene>
<evidence type="ECO:0000256" key="7">
    <source>
        <dbReference type="PROSITE-ProRule" id="PRU10141"/>
    </source>
</evidence>
<evidence type="ECO:0000313" key="11">
    <source>
        <dbReference type="EMBL" id="CRH00791.1"/>
    </source>
</evidence>
<keyword evidence="3 11" id="KW-0808">Transferase</keyword>
<dbReference type="PROSITE" id="PS00107">
    <property type="entry name" value="PROTEIN_KINASE_ATP"/>
    <property type="match status" value="1"/>
</dbReference>
<protein>
    <submittedName>
        <fullName evidence="11">Serine/threonine protein kinase, putative</fullName>
        <ecNumber evidence="11">2.7.11.1</ecNumber>
    </submittedName>
</protein>
<dbReference type="PANTHER" id="PTHR24345">
    <property type="entry name" value="SERINE/THREONINE-PROTEIN KINASE PLK"/>
    <property type="match status" value="1"/>
</dbReference>
<dbReference type="RefSeq" id="XP_028533794.1">
    <property type="nucleotide sequence ID" value="XM_028677401.1"/>
</dbReference>
<feature type="domain" description="Protein kinase" evidence="10">
    <location>
        <begin position="1186"/>
        <end position="1438"/>
    </location>
</feature>
<dbReference type="InterPro" id="IPR008271">
    <property type="entry name" value="Ser/Thr_kinase_AS"/>
</dbReference>
<dbReference type="InterPro" id="IPR011009">
    <property type="entry name" value="Kinase-like_dom_sf"/>
</dbReference>
<dbReference type="EMBL" id="LN835306">
    <property type="protein sequence ID" value="CRH00791.1"/>
    <property type="molecule type" value="Genomic_DNA"/>
</dbReference>
<dbReference type="GeneID" id="39736914"/>
<dbReference type="OrthoDB" id="377346at2759"/>
<evidence type="ECO:0000256" key="5">
    <source>
        <dbReference type="ARBA" id="ARBA00022777"/>
    </source>
</evidence>
<dbReference type="PROSITE" id="PS00108">
    <property type="entry name" value="PROTEIN_KINASE_ST"/>
    <property type="match status" value="1"/>
</dbReference>
<feature type="binding site" evidence="7">
    <location>
        <position position="1216"/>
    </location>
    <ligand>
        <name>ATP</name>
        <dbReference type="ChEBI" id="CHEBI:30616"/>
    </ligand>
</feature>
<dbReference type="EC" id="2.7.11.1" evidence="11"/>
<organism evidence="11 12">
    <name type="scientific">Plasmodium relictum</name>
    <dbReference type="NCBI Taxonomy" id="85471"/>
    <lineage>
        <taxon>Eukaryota</taxon>
        <taxon>Sar</taxon>
        <taxon>Alveolata</taxon>
        <taxon>Apicomplexa</taxon>
        <taxon>Aconoidasida</taxon>
        <taxon>Haemosporida</taxon>
        <taxon>Plasmodiidae</taxon>
        <taxon>Plasmodium</taxon>
        <taxon>Plasmodium (Haemamoeba)</taxon>
    </lineage>
</organism>
<comment type="subunit">
    <text evidence="1">Monomer.</text>
</comment>
<dbReference type="PANTHER" id="PTHR24345:SF91">
    <property type="entry name" value="SERINE_THREONINE-PROTEIN KINASE PLK4"/>
    <property type="match status" value="1"/>
</dbReference>
<evidence type="ECO:0000256" key="3">
    <source>
        <dbReference type="ARBA" id="ARBA00022679"/>
    </source>
</evidence>
<reference evidence="11 12" key="1">
    <citation type="submission" date="2015-04" db="EMBL/GenBank/DDBJ databases">
        <authorList>
            <consortium name="Pathogen Informatics"/>
        </authorList>
    </citation>
    <scope>NUCLEOTIDE SEQUENCE [LARGE SCALE GENOMIC DNA]</scope>
    <source>
        <strain evidence="11 12">SGS1</strain>
    </source>
</reference>
<proteinExistence type="predicted"/>
<dbReference type="InterPro" id="IPR000719">
    <property type="entry name" value="Prot_kinase_dom"/>
</dbReference>
<dbReference type="Gene3D" id="1.10.510.10">
    <property type="entry name" value="Transferase(Phosphotransferase) domain 1"/>
    <property type="match status" value="1"/>
</dbReference>
<evidence type="ECO:0000256" key="2">
    <source>
        <dbReference type="ARBA" id="ARBA00022527"/>
    </source>
</evidence>
<dbReference type="SUPFAM" id="SSF56112">
    <property type="entry name" value="Protein kinase-like (PK-like)"/>
    <property type="match status" value="1"/>
</dbReference>
<keyword evidence="12" id="KW-1185">Reference proteome</keyword>
<sequence length="3922" mass="458971">MQGINMQEYYLDKIQKNISQIKKAQNICLCQSIHEDKFNVNNNYIANNLEYNDVSNNKKNIFVLDKNTSKEMSYETNLNKEMEIKEQYINNNNCNNECINDYDRCYNVYNNKINNNTCTKPIYLSNNFVENEDINMLKYENLKYCKNKLIMANDTNNSNNNVIEKNNNLIEIEGNKCFNNSPLNNAKLINYKTNKSININYVKSDENNLNIINNSTTNNKGILANYLDKKDNENNNITLLTHLNSNNNQFLYNKITCYKNNDMEKNRDSCEHFINHNCTHNYFDKINIKSIDKNCKDYAIVDYSKNHVTRPNAFHEIHSKNVVNHFDKYNIKILENQNNINNVHFYEGNDTSIKNKNVSNIEKTTKSILNFQNNKMSCSSQRCNDEHIKESEIITKMSNNASLKNINKYYKEPSKILYTVQVKDQIGNSRDDSLEKNNLQHIFYNNYEKCQIHVDHLISNNLKDTKKINHLNKLYSSIVLPHCTHLSTSEKKNSNYSVMFKNKEDNKIYKNEKFTTNINLYEEKKESNNLQFPKNKIENVAEISCNFQNGFHREKMVINNLPFPKKYSDSIISETNKKENSNKYSPFLEDKTSSTIQNVNNNCSSYINEKTSNDSLVIPNNVNDEKKSMNNLEKDNLKKEKGNENEELYDNKKCEVNTDNSYILNTENTQIITLDSLQDQMLKENLLKKQYIEQQENNYSNDLKYISTNKHNFEKREEKKNNAIKSKDENIKNEKIIDKERNKKNGLSEWSKFDVENIMDVIKDKKEQILEDEKKKKNQVTQSIIEEKMKNREKKDMNEQKTDTQTETLKDLKEQTKNEEIEQNQLRGENIEEQEQLKKKYTDQEIHNEIEGNSLGGSNKVQELDNGNYDTNETGSNFLYIKNDNVSINEKELEKELELYFKKEGFLVSSNSLYKISEKDEFDLCYANTSKKNFLNFSKMMKSVNTELSEKEYEISSSSIDQFDDDIFVSNSDENATNKHIKDAFCTNEYKDEVKKKKNSEKKKDDLENKIDVFDISNIENGINTNCRTIREKNNDDHNSVEEKNRYYDFLFSKNKNLLFIDLLKNKCSRREKYLDDKLEHKYNILTSPNFEKEKNLIDKIIYCLDPSYVNNTLDEKMKWKQKLKYMQEKFLESILCVSYPNHLWNETNFEEYLESLNFNSLLDDTFIKYEGDLNINLFQKEEEIFSDAGNIGEGGFGIVTKMRFLTGSKYYAIKKISKEHIIKSQAAGQAYLEAKYHSVLSHVNIIKMYGCMQDDQYIYHILEFCSKGSIYSISKNFKKRIIPDELAYKYFCHIVNGLYYLNQMGIFHRDIKMENVLVDHKDNAKLSDFGLSAMILGKKSHSSLCGTLVYFSPEITSGNGYDWRSDIWSLGVLLYEMLVGDVPFDGTKTQIVESIFSCDLKFPDFVNPLAINLIKKALVVDVNKRIKLCELSSDPWMQEMWKMAFQKDLKKKKNIKPNINEEGINFNFISTLIQAECFIKSSLNASLNYNINKNINEIETNSTNQTKENIDFLILETQKKLADYLDLEDYYMNEEKICSSDSISERHSDSFISYFSDHPLNIKNEILVDKYFKENKMNHEQEINENIPKENYNDKESISQNVNEETKKDALKMNKNNDLVNNEKEITVIEEKYLINNKDKDLINNENIINEELKYNEIYSNNLKIDVNSKEKEINMENEKSHYPINISESLQINNEEVISKSNNTNNSSIVMNNNNSIHLRELNSKSVDSNIIEKNTKYSYINNKLGEYTKKNEDICTSQIQDNKKKEVKKNDMKEALDSQNISNIKNLENISNDLSKKLYNDEKESRLLEKLDDTLIENKNLDYYDDKNYPIKNISISCLSSLSQTLDTKKKSLCEKKLEMETENNELTTEKSKNTNYDVHIVNDCNKDVSTTNKENNDICKIFTHIESEERNENNKNFDNSSIDVNYKSSSKNEELSEIDESYIPINVLKKKIGEIINESNSRKINLELRDSFLHDKSENVEKLNNIMLEKRYNIKHCSTEKLKSKILDVKASKHIKEINDESNKINNFNSNISIYKSTKKNYENEKNFNELNNKATMKSRCTSEKIQNKIKKNSYVENIDSSIKKEVETILGKTIIGKYHKQDLTRRNENGEESTLNESKSILKSEKNSEDNIFLITETRNDDVIITEESSLYDKYIDKINELYQNIKNKKLVSDVETMENITSENNKIVDGNDNIDFENKKKCNEKNKIKINNCNNNSIQNSFKEYSNNMNNNGDHTSKYVEYSDNISKNKERCINNYLEYNRNSEISYSDSDKEVDNNYINAINKGFSDQSNIKNTKLNDFCCTKETYKSEICKNKKTLLNNNILKMENNLYNKLKDEKCLGDKLATFKKKITNDPSHTVYIEKKEKTFLELKEKIVHDNNLNIKSRITPDFFAPNTKNFHSSNSENGDFICEKDKEKYCYMNEYSLSSSNSDYSNDKQFYIKYKRNKINLDNNNPLKNDGENYRNIKYSSKHKNKLDYDKYKNTNAHNDKKMKNKEKNINPFDVLCFDNKVTFMASQSETESGNASKITDNSKASTQKNNSGSKRNICYKISNLELISRIHKNKLSNSLDDKKRKKRENNLDEKGSKQISTIGNMNKESTNKNLMKSASTLEMNTKKNEIEKNKLQKKDDYIALKNKRNNKNEIKDDSVIITKRNTSMNTNLSTRNVLEKESDIQKNKMNNFLDLLNEKNEKCNELINNNINKDASKKLEKDKLDLINDEVILNMEKKNDLCTFKNVEDTKLKNIKCKINESVLQKNRISIKNDYNILFNKGKTICFHMEKNKKTHDNKIKKNRSVPLRNMESLTKVKNTFSEKVNNNIDIRNNCPSSKKKDDNSNTKECFIREKNLKENIPNTIKNQSKFCNNKYENSLVHGNKSIPTMNIKDKALRINTPSKDIIKNNNNFMQKNKKVILEKDLKNSKVKQYLKNKIEKIKNKNDNILCTIENEKGENRYINMDLYSSESNSLYSKNEQIYQKINIDTDVNEGKRSVSEFSFSSNSKKFSNQKNYNELKLRKISTGLQKCGDNMILETQKKNKQAKTLSRSKSESIKYFTFSSSESDVSLSFTSVEKNEKCELDKFQKSEEQKKKKKSENEVSKLEDKNENIKTEETKIKNKNVRSNIMYKNNSLHRKMNFSNVKSKINTNIYKKSKNEGNVLTDGEKIKLNENGENNRRAKSAKVPFKSNNALYNLNFNTSNSITLKDKMKKKDNLINNYDSKNKDVILCKRLNSLPVTRRLVNDKNNKIKTFNKNSFGKTESVKKMKTSFFKTNSNTKYEEELQNKLLSLNKKQIYDSMNNYNKNNINNNYNDYVTHNIDKGSVTYVSSSHYNNIDTKNISDNYNIKNFYENDTCNKQVNFNGDKYNTILCNNNKCTMRNCQKDGFNSKVKNLDEKEKINYNKEKANLIIGENNKLMYKNNHFYNREGTLMKNCYLDNSISNDLNKININSVMNYNNKICYIKRNNNNNNNNAPFNIDNENNKYISKFDKSYHMNTKKGDTNTSNTKSRNEIYINEGYKTNNIYLNNLSDQISSVNIGENNGAIKRNHTCSKIMNIRHINSVGSETGFINSNTNAKNTQEKRVNLPSFYKSSNNNEIHLHNNIKNNIKNEQNKYELQMNKYLNTNIDEYNTNRYALPYSIQNCLNNSSNSHKNKEKKENTKLYYGNYIRKANKINNYNVEELKGNVSETNINTKLSTIFKLAKNKLLKSNDIKKSPSNSNMMNCNINPHALNNKNNNIPKSSYNKNIKNSICFHHDKIEQESRKTVVGNHEKNNYNHNNYNMDMLNKGLIVKFLNSYNPRCIKEKDRLSIPNNINVSHNTLESHIYNNSEKKQLYNNSDIFKEKEHSFCEEKNKAVRILSTNSIRQNCENYSYDGNEKYNSINHKDEEMNNNYNTEKKKIRIAINKHGKEFFLNSSLHVIK</sequence>
<dbReference type="KEGG" id="prel:PRELSG_1113700"/>
<dbReference type="OMA" id="NKKGIDD"/>
<keyword evidence="2 11" id="KW-0723">Serine/threonine-protein kinase</keyword>
<keyword evidence="8" id="KW-0175">Coiled coil</keyword>
<evidence type="ECO:0000313" key="12">
    <source>
        <dbReference type="Proteomes" id="UP000220158"/>
    </source>
</evidence>
<name>A0A1J1HB18_PLARL</name>
<evidence type="ECO:0000256" key="6">
    <source>
        <dbReference type="ARBA" id="ARBA00022840"/>
    </source>
</evidence>
<evidence type="ECO:0000256" key="9">
    <source>
        <dbReference type="SAM" id="MobiDB-lite"/>
    </source>
</evidence>
<evidence type="ECO:0000256" key="1">
    <source>
        <dbReference type="ARBA" id="ARBA00011245"/>
    </source>
</evidence>
<keyword evidence="5 11" id="KW-0418">Kinase</keyword>
<feature type="coiled-coil region" evidence="8">
    <location>
        <begin position="990"/>
        <end position="1017"/>
    </location>
</feature>
<dbReference type="VEuPathDB" id="PlasmoDB:PRELSG_1113700"/>
<dbReference type="GO" id="GO:0005634">
    <property type="term" value="C:nucleus"/>
    <property type="evidence" value="ECO:0007669"/>
    <property type="project" value="TreeGrafter"/>
</dbReference>
<dbReference type="GO" id="GO:0004674">
    <property type="term" value="F:protein serine/threonine kinase activity"/>
    <property type="evidence" value="ECO:0007669"/>
    <property type="project" value="UniProtKB-KW"/>
</dbReference>
<dbReference type="FunFam" id="1.10.510.10:FF:000571">
    <property type="entry name" value="Maternal embryonic leucine zipper kinase"/>
    <property type="match status" value="1"/>
</dbReference>
<dbReference type="PROSITE" id="PS50011">
    <property type="entry name" value="PROTEIN_KINASE_DOM"/>
    <property type="match status" value="1"/>
</dbReference>
<evidence type="ECO:0000256" key="8">
    <source>
        <dbReference type="SAM" id="Coils"/>
    </source>
</evidence>
<dbReference type="Pfam" id="PF00069">
    <property type="entry name" value="Pkinase"/>
    <property type="match status" value="1"/>
</dbReference>
<feature type="region of interest" description="Disordered" evidence="9">
    <location>
        <begin position="3087"/>
        <end position="3106"/>
    </location>
</feature>
<keyword evidence="6 7" id="KW-0067">ATP-binding</keyword>
<dbReference type="SMART" id="SM00220">
    <property type="entry name" value="S_TKc"/>
    <property type="match status" value="1"/>
</dbReference>
<evidence type="ECO:0000259" key="10">
    <source>
        <dbReference type="PROSITE" id="PS50011"/>
    </source>
</evidence>
<dbReference type="InterPro" id="IPR017441">
    <property type="entry name" value="Protein_kinase_ATP_BS"/>
</dbReference>
<feature type="region of interest" description="Disordered" evidence="9">
    <location>
        <begin position="2574"/>
        <end position="2608"/>
    </location>
</feature>
<accession>A0A1J1HB18</accession>
<keyword evidence="4 7" id="KW-0547">Nucleotide-binding</keyword>
<dbReference type="GO" id="GO:0005524">
    <property type="term" value="F:ATP binding"/>
    <property type="evidence" value="ECO:0007669"/>
    <property type="project" value="UniProtKB-UniRule"/>
</dbReference>
<evidence type="ECO:0000256" key="4">
    <source>
        <dbReference type="ARBA" id="ARBA00022741"/>
    </source>
</evidence>
<dbReference type="Proteomes" id="UP000220158">
    <property type="component" value="Chromosome 11"/>
</dbReference>
<feature type="region of interest" description="Disordered" evidence="9">
    <location>
        <begin position="2525"/>
        <end position="2551"/>
    </location>
</feature>